<dbReference type="InterPro" id="IPR029058">
    <property type="entry name" value="AB_hydrolase_fold"/>
</dbReference>
<protein>
    <submittedName>
        <fullName evidence="3">Pimeloyl-ACP methyl ester carboxylesterase</fullName>
    </submittedName>
</protein>
<accession>A0A9X2G4N7</accession>
<dbReference type="PROSITE" id="PS51318">
    <property type="entry name" value="TAT"/>
    <property type="match status" value="1"/>
</dbReference>
<dbReference type="SUPFAM" id="SSF53474">
    <property type="entry name" value="alpha/beta-Hydrolases"/>
    <property type="match status" value="1"/>
</dbReference>
<dbReference type="EMBL" id="JAMTCS010000015">
    <property type="protein sequence ID" value="MCP2267040.1"/>
    <property type="molecule type" value="Genomic_DNA"/>
</dbReference>
<dbReference type="InterPro" id="IPR052897">
    <property type="entry name" value="Sec-Metab_Biosynth_Hydrolase"/>
</dbReference>
<evidence type="ECO:0000259" key="2">
    <source>
        <dbReference type="Pfam" id="PF12697"/>
    </source>
</evidence>
<feature type="domain" description="AB hydrolase-1" evidence="2">
    <location>
        <begin position="50"/>
        <end position="270"/>
    </location>
</feature>
<sequence length="280" mass="29133">MKSMSSARRSLGAVAGVAVSAALALGVGASVAQADSGRHPAHDSSEKPTVVLVHGAFADASGWGGVIEKLERDGYPVLAVANPLRGLASDSAYVRSVVDAIDGDVVLVGHSYGGGVITNAASGADNVDALVYVAAFAPDKGETVGQFNDPSQYPGSELEPESLVLRPYPGGVDATIDPADFRQIFAADLPQRQTRIMAATQRPANVAVLEEESTSEPAWKTIPSWYQVSTQDHALSPVAQRFFAERMGAHTSAIKASHAGYVSHPNETAQVIEQAARATS</sequence>
<dbReference type="GO" id="GO:0003824">
    <property type="term" value="F:catalytic activity"/>
    <property type="evidence" value="ECO:0007669"/>
    <property type="project" value="UniProtKB-ARBA"/>
</dbReference>
<organism evidence="3 4">
    <name type="scientific">Promicromonospora thailandica</name>
    <dbReference type="NCBI Taxonomy" id="765201"/>
    <lineage>
        <taxon>Bacteria</taxon>
        <taxon>Bacillati</taxon>
        <taxon>Actinomycetota</taxon>
        <taxon>Actinomycetes</taxon>
        <taxon>Micrococcales</taxon>
        <taxon>Promicromonosporaceae</taxon>
        <taxon>Promicromonospora</taxon>
    </lineage>
</organism>
<evidence type="ECO:0000313" key="4">
    <source>
        <dbReference type="Proteomes" id="UP001139493"/>
    </source>
</evidence>
<dbReference type="InterPro" id="IPR006311">
    <property type="entry name" value="TAT_signal"/>
</dbReference>
<dbReference type="Pfam" id="PF12697">
    <property type="entry name" value="Abhydrolase_6"/>
    <property type="match status" value="1"/>
</dbReference>
<dbReference type="PANTHER" id="PTHR37017:SF11">
    <property type="entry name" value="ESTERASE_LIPASE_THIOESTERASE DOMAIN-CONTAINING PROTEIN"/>
    <property type="match status" value="1"/>
</dbReference>
<dbReference type="PANTHER" id="PTHR37017">
    <property type="entry name" value="AB HYDROLASE-1 DOMAIN-CONTAINING PROTEIN-RELATED"/>
    <property type="match status" value="1"/>
</dbReference>
<name>A0A9X2G4N7_9MICO</name>
<keyword evidence="4" id="KW-1185">Reference proteome</keyword>
<evidence type="ECO:0000256" key="1">
    <source>
        <dbReference type="SAM" id="SignalP"/>
    </source>
</evidence>
<dbReference type="Gene3D" id="3.40.50.1820">
    <property type="entry name" value="alpha/beta hydrolase"/>
    <property type="match status" value="1"/>
</dbReference>
<proteinExistence type="predicted"/>
<dbReference type="InterPro" id="IPR000073">
    <property type="entry name" value="AB_hydrolase_1"/>
</dbReference>
<comment type="caution">
    <text evidence="3">The sequence shown here is derived from an EMBL/GenBank/DDBJ whole genome shotgun (WGS) entry which is preliminary data.</text>
</comment>
<keyword evidence="1" id="KW-0732">Signal</keyword>
<feature type="chain" id="PRO_5040820656" evidence="1">
    <location>
        <begin position="35"/>
        <end position="280"/>
    </location>
</feature>
<dbReference type="Proteomes" id="UP001139493">
    <property type="component" value="Unassembled WGS sequence"/>
</dbReference>
<gene>
    <name evidence="3" type="ORF">APR03_004412</name>
</gene>
<dbReference type="RefSeq" id="WP_253839377.1">
    <property type="nucleotide sequence ID" value="NZ_JAMTCS010000015.1"/>
</dbReference>
<dbReference type="AlphaFoldDB" id="A0A9X2G4N7"/>
<reference evidence="3" key="1">
    <citation type="submission" date="2022-06" db="EMBL/GenBank/DDBJ databases">
        <title>Genomic Encyclopedia of Archaeal and Bacterial Type Strains, Phase II (KMG-II): from individual species to whole genera.</title>
        <authorList>
            <person name="Goeker M."/>
        </authorList>
    </citation>
    <scope>NUCLEOTIDE SEQUENCE</scope>
    <source>
        <strain evidence="3">DSM 26652</strain>
    </source>
</reference>
<feature type="signal peptide" evidence="1">
    <location>
        <begin position="1"/>
        <end position="34"/>
    </location>
</feature>
<evidence type="ECO:0000313" key="3">
    <source>
        <dbReference type="EMBL" id="MCP2267040.1"/>
    </source>
</evidence>